<reference evidence="2 3" key="1">
    <citation type="submission" date="2017-03" db="EMBL/GenBank/DDBJ databases">
        <authorList>
            <person name="Afonso C.L."/>
            <person name="Miller P.J."/>
            <person name="Scott M.A."/>
            <person name="Spackman E."/>
            <person name="Goraichik I."/>
            <person name="Dimitrov K.M."/>
            <person name="Suarez D.L."/>
            <person name="Swayne D.E."/>
        </authorList>
    </citation>
    <scope>NUCLEOTIDE SEQUENCE [LARGE SCALE GENOMIC DNA]</scope>
    <source>
        <strain evidence="2 3">CECT 7751</strain>
    </source>
</reference>
<dbReference type="Proteomes" id="UP000193963">
    <property type="component" value="Unassembled WGS sequence"/>
</dbReference>
<accession>A0A1X7A6M4</accession>
<gene>
    <name evidence="2" type="ORF">PSM7751_03887</name>
</gene>
<dbReference type="Pfam" id="PF13744">
    <property type="entry name" value="HTH_37"/>
    <property type="match status" value="1"/>
</dbReference>
<dbReference type="GO" id="GO:0003677">
    <property type="term" value="F:DNA binding"/>
    <property type="evidence" value="ECO:0007669"/>
    <property type="project" value="InterPro"/>
</dbReference>
<dbReference type="Gene3D" id="1.10.260.40">
    <property type="entry name" value="lambda repressor-like DNA-binding domains"/>
    <property type="match status" value="1"/>
</dbReference>
<name>A0A1X7A6M4_9RHOB</name>
<dbReference type="EMBL" id="FWFN01000009">
    <property type="protein sequence ID" value="SLN71913.1"/>
    <property type="molecule type" value="Genomic_DNA"/>
</dbReference>
<dbReference type="RefSeq" id="WP_085889896.1">
    <property type="nucleotide sequence ID" value="NZ_FWFN01000009.1"/>
</dbReference>
<dbReference type="AlphaFoldDB" id="A0A1X7A6M4"/>
<dbReference type="InterPro" id="IPR010982">
    <property type="entry name" value="Lambda_DNA-bd_dom_sf"/>
</dbReference>
<sequence length="114" mass="12491">MDEEIIDGSGNVFDDIDIKDAQEMSLKAALAMQMSTTIKRRQLTQRDAGEMLGIPQSHVSRIMKGKLEGMTADRMLRMLLKLGCDIDIAIREKEAAGSGRLAVETSRTRVPAAA</sequence>
<protein>
    <submittedName>
        <fullName evidence="2">Helix-turn-helix protein</fullName>
    </submittedName>
</protein>
<feature type="domain" description="HTH cro/C1-type" evidence="1">
    <location>
        <begin position="39"/>
        <end position="89"/>
    </location>
</feature>
<evidence type="ECO:0000259" key="1">
    <source>
        <dbReference type="PROSITE" id="PS50943"/>
    </source>
</evidence>
<dbReference type="SMART" id="SM00530">
    <property type="entry name" value="HTH_XRE"/>
    <property type="match status" value="1"/>
</dbReference>
<organism evidence="2 3">
    <name type="scientific">Pseudooceanicola marinus</name>
    <dbReference type="NCBI Taxonomy" id="396013"/>
    <lineage>
        <taxon>Bacteria</taxon>
        <taxon>Pseudomonadati</taxon>
        <taxon>Pseudomonadota</taxon>
        <taxon>Alphaproteobacteria</taxon>
        <taxon>Rhodobacterales</taxon>
        <taxon>Paracoccaceae</taxon>
        <taxon>Pseudooceanicola</taxon>
    </lineage>
</organism>
<dbReference type="OrthoDB" id="9795596at2"/>
<evidence type="ECO:0000313" key="3">
    <source>
        <dbReference type="Proteomes" id="UP000193963"/>
    </source>
</evidence>
<keyword evidence="3" id="KW-1185">Reference proteome</keyword>
<evidence type="ECO:0000313" key="2">
    <source>
        <dbReference type="EMBL" id="SLN71913.1"/>
    </source>
</evidence>
<dbReference type="CDD" id="cd00093">
    <property type="entry name" value="HTH_XRE"/>
    <property type="match status" value="1"/>
</dbReference>
<dbReference type="InterPro" id="IPR001387">
    <property type="entry name" value="Cro/C1-type_HTH"/>
</dbReference>
<dbReference type="InterPro" id="IPR039554">
    <property type="entry name" value="HigA2-like_HTH"/>
</dbReference>
<proteinExistence type="predicted"/>
<dbReference type="PROSITE" id="PS50943">
    <property type="entry name" value="HTH_CROC1"/>
    <property type="match status" value="1"/>
</dbReference>
<dbReference type="SUPFAM" id="SSF47413">
    <property type="entry name" value="lambda repressor-like DNA-binding domains"/>
    <property type="match status" value="1"/>
</dbReference>